<dbReference type="Proteomes" id="UP000275078">
    <property type="component" value="Unassembled WGS sequence"/>
</dbReference>
<name>A0A3N4IQI0_ASCIM</name>
<evidence type="ECO:0000256" key="1">
    <source>
        <dbReference type="SAM" id="Coils"/>
    </source>
</evidence>
<feature type="coiled-coil region" evidence="1">
    <location>
        <begin position="43"/>
        <end position="70"/>
    </location>
</feature>
<organism evidence="2 3">
    <name type="scientific">Ascobolus immersus RN42</name>
    <dbReference type="NCBI Taxonomy" id="1160509"/>
    <lineage>
        <taxon>Eukaryota</taxon>
        <taxon>Fungi</taxon>
        <taxon>Dikarya</taxon>
        <taxon>Ascomycota</taxon>
        <taxon>Pezizomycotina</taxon>
        <taxon>Pezizomycetes</taxon>
        <taxon>Pezizales</taxon>
        <taxon>Ascobolaceae</taxon>
        <taxon>Ascobolus</taxon>
    </lineage>
</organism>
<protein>
    <submittedName>
        <fullName evidence="2">Uncharacterized protein</fullName>
    </submittedName>
</protein>
<evidence type="ECO:0000313" key="2">
    <source>
        <dbReference type="EMBL" id="RPA87975.1"/>
    </source>
</evidence>
<reference evidence="2 3" key="1">
    <citation type="journal article" date="2018" name="Nat. Ecol. Evol.">
        <title>Pezizomycetes genomes reveal the molecular basis of ectomycorrhizal truffle lifestyle.</title>
        <authorList>
            <person name="Murat C."/>
            <person name="Payen T."/>
            <person name="Noel B."/>
            <person name="Kuo A."/>
            <person name="Morin E."/>
            <person name="Chen J."/>
            <person name="Kohler A."/>
            <person name="Krizsan K."/>
            <person name="Balestrini R."/>
            <person name="Da Silva C."/>
            <person name="Montanini B."/>
            <person name="Hainaut M."/>
            <person name="Levati E."/>
            <person name="Barry K.W."/>
            <person name="Belfiori B."/>
            <person name="Cichocki N."/>
            <person name="Clum A."/>
            <person name="Dockter R.B."/>
            <person name="Fauchery L."/>
            <person name="Guy J."/>
            <person name="Iotti M."/>
            <person name="Le Tacon F."/>
            <person name="Lindquist E.A."/>
            <person name="Lipzen A."/>
            <person name="Malagnac F."/>
            <person name="Mello A."/>
            <person name="Molinier V."/>
            <person name="Miyauchi S."/>
            <person name="Poulain J."/>
            <person name="Riccioni C."/>
            <person name="Rubini A."/>
            <person name="Sitrit Y."/>
            <person name="Splivallo R."/>
            <person name="Traeger S."/>
            <person name="Wang M."/>
            <person name="Zifcakova L."/>
            <person name="Wipf D."/>
            <person name="Zambonelli A."/>
            <person name="Paolocci F."/>
            <person name="Nowrousian M."/>
            <person name="Ottonello S."/>
            <person name="Baldrian P."/>
            <person name="Spatafora J.W."/>
            <person name="Henrissat B."/>
            <person name="Nagy L.G."/>
            <person name="Aury J.M."/>
            <person name="Wincker P."/>
            <person name="Grigoriev I.V."/>
            <person name="Bonfante P."/>
            <person name="Martin F.M."/>
        </authorList>
    </citation>
    <scope>NUCLEOTIDE SEQUENCE [LARGE SCALE GENOMIC DNA]</scope>
    <source>
        <strain evidence="2 3">RN42</strain>
    </source>
</reference>
<evidence type="ECO:0000313" key="3">
    <source>
        <dbReference type="Proteomes" id="UP000275078"/>
    </source>
</evidence>
<dbReference type="EMBL" id="ML119645">
    <property type="protein sequence ID" value="RPA87975.1"/>
    <property type="molecule type" value="Genomic_DNA"/>
</dbReference>
<dbReference type="AlphaFoldDB" id="A0A3N4IQI0"/>
<sequence length="122" mass="13827">MVDPIVTPIIVGVTLHVLNKAYDHRHEKIVSAHITGDPTMDNFNALQISAENLERELKRAEKNILKLQSEIHIRTKSKEAHQKRIQAAQVSLGLLRTRARDSRLEATSFAEAHVEAAQKKYQ</sequence>
<keyword evidence="3" id="KW-1185">Reference proteome</keyword>
<gene>
    <name evidence="2" type="ORF">BJ508DRAFT_371465</name>
</gene>
<accession>A0A3N4IQI0</accession>
<proteinExistence type="predicted"/>
<keyword evidence="1" id="KW-0175">Coiled coil</keyword>